<evidence type="ECO:0000313" key="3">
    <source>
        <dbReference type="Proteomes" id="UP000054383"/>
    </source>
</evidence>
<evidence type="ECO:0000313" key="2">
    <source>
        <dbReference type="EMBL" id="CRG91942.1"/>
    </source>
</evidence>
<accession>A0A0U1M9C7</accession>
<dbReference type="InterPro" id="IPR044053">
    <property type="entry name" value="AsaB-like"/>
</dbReference>
<sequence>MFRRAVRPSPKFLVPWRPVSSACVHKAAKLQSVAQRTVSSVPEAGAGDFSKQKPFDHVPGKEPLSTTGTVRFFGKTTDNKPHTLNFKKGEELQSNLGIGEELDVKITDLRTYEPPVSLSFEGVEWVHHPTVLTEEKLLDPNKAESDAFVRSQYFDECAALVKEKSGAATAIAYNYRHRRIETGTNLFDPLNFSNKPLTTMHMDNDAKTAEVNLRRVLGDAEAERWLSKHWGIINVWRPVGETVRQWPLALVDSTTFSRGDGATTPIYTKNNYKSHFTGLTFNPEYKFYYVSNLTTDEALLFVDFDSQPKGTLIGMAHGAFEDHNGPADAPLRRSIEVRCLVLYDD</sequence>
<comment type="similarity">
    <text evidence="1">Belongs to the asaB hydroxylase/desaturase family.</text>
</comment>
<protein>
    <submittedName>
        <fullName evidence="2">Uncharacterized protein</fullName>
    </submittedName>
</protein>
<evidence type="ECO:0000256" key="1">
    <source>
        <dbReference type="ARBA" id="ARBA00023604"/>
    </source>
</evidence>
<name>A0A0U1M9C7_TALIS</name>
<dbReference type="GO" id="GO:0016491">
    <property type="term" value="F:oxidoreductase activity"/>
    <property type="evidence" value="ECO:0007669"/>
    <property type="project" value="InterPro"/>
</dbReference>
<dbReference type="OMA" id="GAFWDNS"/>
<keyword evidence="3" id="KW-1185">Reference proteome</keyword>
<organism evidence="2 3">
    <name type="scientific">Talaromyces islandicus</name>
    <name type="common">Penicillium islandicum</name>
    <dbReference type="NCBI Taxonomy" id="28573"/>
    <lineage>
        <taxon>Eukaryota</taxon>
        <taxon>Fungi</taxon>
        <taxon>Dikarya</taxon>
        <taxon>Ascomycota</taxon>
        <taxon>Pezizomycotina</taxon>
        <taxon>Eurotiomycetes</taxon>
        <taxon>Eurotiomycetidae</taxon>
        <taxon>Eurotiales</taxon>
        <taxon>Trichocomaceae</taxon>
        <taxon>Talaromyces</taxon>
        <taxon>Talaromyces sect. Islandici</taxon>
    </lineage>
</organism>
<reference evidence="2 3" key="1">
    <citation type="submission" date="2015-04" db="EMBL/GenBank/DDBJ databases">
        <authorList>
            <person name="Syromyatnikov M.Y."/>
            <person name="Popov V.N."/>
        </authorList>
    </citation>
    <scope>NUCLEOTIDE SEQUENCE [LARGE SCALE GENOMIC DNA]</scope>
    <source>
        <strain evidence="2">WF-38-12</strain>
    </source>
</reference>
<dbReference type="OrthoDB" id="412788at2759"/>
<dbReference type="NCBIfam" id="NF041278">
    <property type="entry name" value="CmcJ_NvfI_EfuI"/>
    <property type="match status" value="1"/>
</dbReference>
<dbReference type="PANTHER" id="PTHR34598:SF3">
    <property type="entry name" value="OXIDOREDUCTASE AN1597"/>
    <property type="match status" value="1"/>
</dbReference>
<dbReference type="AlphaFoldDB" id="A0A0U1M9C7"/>
<dbReference type="PANTHER" id="PTHR34598">
    <property type="entry name" value="BLL6449 PROTEIN"/>
    <property type="match status" value="1"/>
</dbReference>
<gene>
    <name evidence="2" type="ORF">PISL3812_08996</name>
</gene>
<dbReference type="EMBL" id="CVMT01000011">
    <property type="protein sequence ID" value="CRG91942.1"/>
    <property type="molecule type" value="Genomic_DNA"/>
</dbReference>
<dbReference type="Proteomes" id="UP000054383">
    <property type="component" value="Unassembled WGS sequence"/>
</dbReference>
<proteinExistence type="inferred from homology"/>